<dbReference type="SUPFAM" id="SSF48464">
    <property type="entry name" value="ENTH/VHS domain"/>
    <property type="match status" value="1"/>
</dbReference>
<dbReference type="PROSITE" id="PS51391">
    <property type="entry name" value="CID"/>
    <property type="match status" value="1"/>
</dbReference>
<sequence>MQDDLSIEALKPFNDLLKEAVEARKLSGGKIERLTAMAIKDIQYDSQIITNLYNQHRSLQPRSASKIHSLYCFDSIARACRSKVNKKISANIDGERGTCAGFLLKAEGVLDGLVRDMLDTGGKDWPDGREKTKKILDIWQKGSTFSKEVIHRLQVLVEAATPAPTVIVEEVVRQNSSEDPLKVSRSSTPSTSRKDVSRSTTTPTSSPPSLTLPSQGYFLPTSTPLKTSTIPLPIRSSGGVIEPPSDIAAISTSAPTPPPVGVPASLLTLLQKFTSSSPSPASAPSSDALVSATLETPSNPSPVVRIESSATVIPSHEIQNSVSTQIQHNASADPTSSVLSGPPTMPPFPPTMSSSVYPTFNPDLNVPIHSSNSFPTYAPPVPGPINPMLHQANYNYNYNQVQNQMFPVQNSQFDNTFNGPQFEADQGPSDHQSYIGSTVNNGINENRWRPGGSGGNSRGRGGSGGGRGGYRGRGGMNGPGYNEGSRGVVPTVSSLPSNLNLNSQSVGDSTSNSTKPPPSDDPSTVPPASKKRKSRFDQPPSHPAPAAPVPTSTSVPTPTPASIQTPIYPLTSFNPTMTPNVRNQPSALASLSWSTFNPENPRSWEDLSIAFARDNHGLLPSNEVLYALGTTMMMKFGG</sequence>
<reference evidence="3" key="1">
    <citation type="submission" date="2014-08" db="EMBL/GenBank/DDBJ databases">
        <authorList>
            <person name="Sharma Rahul"/>
            <person name="Thines Marco"/>
        </authorList>
    </citation>
    <scope>NUCLEOTIDE SEQUENCE</scope>
</reference>
<evidence type="ECO:0000256" key="1">
    <source>
        <dbReference type="SAM" id="MobiDB-lite"/>
    </source>
</evidence>
<feature type="compositionally biased region" description="Low complexity" evidence="1">
    <location>
        <begin position="199"/>
        <end position="214"/>
    </location>
</feature>
<organism evidence="3">
    <name type="scientific">Phaffia rhodozyma</name>
    <name type="common">Yeast</name>
    <name type="synonym">Xanthophyllomyces dendrorhous</name>
    <dbReference type="NCBI Taxonomy" id="264483"/>
    <lineage>
        <taxon>Eukaryota</taxon>
        <taxon>Fungi</taxon>
        <taxon>Dikarya</taxon>
        <taxon>Basidiomycota</taxon>
        <taxon>Agaricomycotina</taxon>
        <taxon>Tremellomycetes</taxon>
        <taxon>Cystofilobasidiales</taxon>
        <taxon>Mrakiaceae</taxon>
        <taxon>Phaffia</taxon>
    </lineage>
</organism>
<dbReference type="EMBL" id="LN483124">
    <property type="protein sequence ID" value="CED82521.1"/>
    <property type="molecule type" value="Genomic_DNA"/>
</dbReference>
<feature type="compositionally biased region" description="Polar residues" evidence="1">
    <location>
        <begin position="173"/>
        <end position="191"/>
    </location>
</feature>
<dbReference type="Gene3D" id="1.25.40.90">
    <property type="match status" value="1"/>
</dbReference>
<dbReference type="SMART" id="SM00582">
    <property type="entry name" value="RPR"/>
    <property type="match status" value="1"/>
</dbReference>
<feature type="compositionally biased region" description="Low complexity" evidence="1">
    <location>
        <begin position="549"/>
        <end position="562"/>
    </location>
</feature>
<evidence type="ECO:0000313" key="3">
    <source>
        <dbReference type="EMBL" id="CED82521.1"/>
    </source>
</evidence>
<feature type="domain" description="CID" evidence="2">
    <location>
        <begin position="5"/>
        <end position="161"/>
    </location>
</feature>
<accession>A0A0F7SM77</accession>
<evidence type="ECO:0000259" key="2">
    <source>
        <dbReference type="PROSITE" id="PS51391"/>
    </source>
</evidence>
<protein>
    <submittedName>
        <fullName evidence="3">RNA polymerase II C-terminal domain-binding protein RA4, contains RPR and RRM domains</fullName>
    </submittedName>
</protein>
<feature type="region of interest" description="Disordered" evidence="1">
    <location>
        <begin position="173"/>
        <end position="218"/>
    </location>
</feature>
<dbReference type="InterPro" id="IPR006569">
    <property type="entry name" value="CID_dom"/>
</dbReference>
<feature type="compositionally biased region" description="Low complexity" evidence="1">
    <location>
        <begin position="275"/>
        <end position="286"/>
    </location>
</feature>
<dbReference type="InterPro" id="IPR008942">
    <property type="entry name" value="ENTH_VHS"/>
</dbReference>
<feature type="compositionally biased region" description="Low complexity" evidence="1">
    <location>
        <begin position="493"/>
        <end position="514"/>
    </location>
</feature>
<proteinExistence type="predicted"/>
<feature type="compositionally biased region" description="Polar residues" evidence="1">
    <location>
        <begin position="429"/>
        <end position="444"/>
    </location>
</feature>
<dbReference type="AlphaFoldDB" id="A0A0F7SM77"/>
<feature type="region of interest" description="Disordered" evidence="1">
    <location>
        <begin position="274"/>
        <end position="303"/>
    </location>
</feature>
<dbReference type="Pfam" id="PF04818">
    <property type="entry name" value="CID"/>
    <property type="match status" value="1"/>
</dbReference>
<feature type="region of interest" description="Disordered" evidence="1">
    <location>
        <begin position="417"/>
        <end position="570"/>
    </location>
</feature>
<feature type="compositionally biased region" description="Gly residues" evidence="1">
    <location>
        <begin position="451"/>
        <end position="478"/>
    </location>
</feature>
<name>A0A0F7SM77_PHARH</name>